<dbReference type="GO" id="GO:0016787">
    <property type="term" value="F:hydrolase activity"/>
    <property type="evidence" value="ECO:0007669"/>
    <property type="project" value="UniProtKB-KW"/>
</dbReference>
<dbReference type="RefSeq" id="WP_114403408.1">
    <property type="nucleotide sequence ID" value="NZ_QPGB01000005.1"/>
</dbReference>
<dbReference type="Gene3D" id="3.40.50.1820">
    <property type="entry name" value="alpha/beta hydrolase"/>
    <property type="match status" value="1"/>
</dbReference>
<keyword evidence="2" id="KW-0378">Hydrolase</keyword>
<keyword evidence="3" id="KW-1185">Reference proteome</keyword>
<dbReference type="AlphaFoldDB" id="A0A368KZS1"/>
<dbReference type="EMBL" id="QPGB01000005">
    <property type="protein sequence ID" value="RCS56806.1"/>
    <property type="molecule type" value="Genomic_DNA"/>
</dbReference>
<organism evidence="2 3">
    <name type="scientific">Parvibium lacunae</name>
    <dbReference type="NCBI Taxonomy" id="1888893"/>
    <lineage>
        <taxon>Bacteria</taxon>
        <taxon>Pseudomonadati</taxon>
        <taxon>Pseudomonadota</taxon>
        <taxon>Betaproteobacteria</taxon>
        <taxon>Burkholderiales</taxon>
        <taxon>Alcaligenaceae</taxon>
        <taxon>Parvibium</taxon>
    </lineage>
</organism>
<comment type="caution">
    <text evidence="2">The sequence shown here is derived from an EMBL/GenBank/DDBJ whole genome shotgun (WGS) entry which is preliminary data.</text>
</comment>
<accession>A0A368KZS1</accession>
<dbReference type="Pfam" id="PF12146">
    <property type="entry name" value="Hydrolase_4"/>
    <property type="match status" value="1"/>
</dbReference>
<dbReference type="OrthoDB" id="5431193at2"/>
<evidence type="ECO:0000313" key="2">
    <source>
        <dbReference type="EMBL" id="RCS56806.1"/>
    </source>
</evidence>
<evidence type="ECO:0000313" key="3">
    <source>
        <dbReference type="Proteomes" id="UP000252357"/>
    </source>
</evidence>
<sequence>MKRLCCGFLMCCLAACTTLPPTPVPYLAYPAQSALPEAEKTLLIVLPGVGDSAASFAQQGLLAALRAQPALAARVDVWSVDMSFPYYQQRLFLPRMQADIMAHAQQRGYRQVCLLGVSLGGFGALLYAAKHPTQARCLILFAPYLGSEASLDGIAAAGGLAYWRRPADLNERDERYIWPFLQGYLHRATPTPTLFLLYGEGDRFAPALETLHPLIPAAQRLTQPGGHNWVVWRALWIRWLTTHGANFL</sequence>
<dbReference type="InterPro" id="IPR022742">
    <property type="entry name" value="Hydrolase_4"/>
</dbReference>
<dbReference type="SUPFAM" id="SSF53474">
    <property type="entry name" value="alpha/beta-Hydrolases"/>
    <property type="match status" value="1"/>
</dbReference>
<protein>
    <submittedName>
        <fullName evidence="2">Alpha/beta fold hydrolase</fullName>
    </submittedName>
</protein>
<name>A0A368KZS1_9BURK</name>
<reference evidence="2 3" key="1">
    <citation type="journal article" date="2018" name="Int. J. Syst. Evol. Microbiol.">
        <title>Parvibium lacunae gen. nov., sp. nov., a new member of the family Alcaligenaceae isolated from a freshwater pond.</title>
        <authorList>
            <person name="Chen W.M."/>
            <person name="Xie P.B."/>
            <person name="Hsu M.Y."/>
            <person name="Sheu S.Y."/>
        </authorList>
    </citation>
    <scope>NUCLEOTIDE SEQUENCE [LARGE SCALE GENOMIC DNA]</scope>
    <source>
        <strain evidence="2 3">KMB9</strain>
    </source>
</reference>
<dbReference type="Proteomes" id="UP000252357">
    <property type="component" value="Unassembled WGS sequence"/>
</dbReference>
<proteinExistence type="predicted"/>
<dbReference type="InterPro" id="IPR029058">
    <property type="entry name" value="AB_hydrolase_fold"/>
</dbReference>
<gene>
    <name evidence="2" type="ORF">DU000_10725</name>
</gene>
<feature type="domain" description="Serine aminopeptidase S33" evidence="1">
    <location>
        <begin position="103"/>
        <end position="150"/>
    </location>
</feature>
<evidence type="ECO:0000259" key="1">
    <source>
        <dbReference type="Pfam" id="PF12146"/>
    </source>
</evidence>